<dbReference type="SMART" id="SM00717">
    <property type="entry name" value="SANT"/>
    <property type="match status" value="3"/>
</dbReference>
<feature type="region of interest" description="Disordered" evidence="1">
    <location>
        <begin position="137"/>
        <end position="186"/>
    </location>
</feature>
<evidence type="ECO:0000313" key="5">
    <source>
        <dbReference type="Proteomes" id="UP000214365"/>
    </source>
</evidence>
<feature type="domain" description="HTH myb-type" evidence="3">
    <location>
        <begin position="1"/>
        <end position="58"/>
    </location>
</feature>
<gene>
    <name evidence="4" type="ORF">UA08_07912</name>
</gene>
<name>A0A225A886_TALAT</name>
<feature type="domain" description="HTH myb-type" evidence="3">
    <location>
        <begin position="61"/>
        <end position="96"/>
    </location>
</feature>
<evidence type="ECO:0000256" key="1">
    <source>
        <dbReference type="SAM" id="MobiDB-lite"/>
    </source>
</evidence>
<dbReference type="InterPro" id="IPR001005">
    <property type="entry name" value="SANT/Myb"/>
</dbReference>
<feature type="compositionally biased region" description="Low complexity" evidence="1">
    <location>
        <begin position="170"/>
        <end position="184"/>
    </location>
</feature>
<dbReference type="STRING" id="1441469.A0A225A886"/>
<dbReference type="InterPro" id="IPR050560">
    <property type="entry name" value="MYB_TF"/>
</dbReference>
<dbReference type="GeneID" id="31007668"/>
<dbReference type="InterPro" id="IPR017930">
    <property type="entry name" value="Myb_dom"/>
</dbReference>
<comment type="caution">
    <text evidence="4">The sequence shown here is derived from an EMBL/GenBank/DDBJ whole genome shotgun (WGS) entry which is preliminary data.</text>
</comment>
<dbReference type="GO" id="GO:0000978">
    <property type="term" value="F:RNA polymerase II cis-regulatory region sequence-specific DNA binding"/>
    <property type="evidence" value="ECO:0007669"/>
    <property type="project" value="TreeGrafter"/>
</dbReference>
<dbReference type="OrthoDB" id="2143914at2759"/>
<dbReference type="Pfam" id="PF00249">
    <property type="entry name" value="Myb_DNA-binding"/>
    <property type="match status" value="1"/>
</dbReference>
<dbReference type="PROSITE" id="PS50090">
    <property type="entry name" value="MYB_LIKE"/>
    <property type="match status" value="2"/>
</dbReference>
<evidence type="ECO:0000313" key="4">
    <source>
        <dbReference type="EMBL" id="OKL56941.1"/>
    </source>
</evidence>
<organism evidence="4 5">
    <name type="scientific">Talaromyces atroroseus</name>
    <dbReference type="NCBI Taxonomy" id="1441469"/>
    <lineage>
        <taxon>Eukaryota</taxon>
        <taxon>Fungi</taxon>
        <taxon>Dikarya</taxon>
        <taxon>Ascomycota</taxon>
        <taxon>Pezizomycotina</taxon>
        <taxon>Eurotiomycetes</taxon>
        <taxon>Eurotiomycetidae</taxon>
        <taxon>Eurotiales</taxon>
        <taxon>Trichocomaceae</taxon>
        <taxon>Talaromyces</taxon>
        <taxon>Talaromyces sect. Trachyspermi</taxon>
    </lineage>
</organism>
<dbReference type="CDD" id="cd00167">
    <property type="entry name" value="SANT"/>
    <property type="match status" value="3"/>
</dbReference>
<feature type="domain" description="Myb-like" evidence="2">
    <location>
        <begin position="92"/>
        <end position="138"/>
    </location>
</feature>
<dbReference type="AlphaFoldDB" id="A0A225A886"/>
<evidence type="ECO:0000259" key="3">
    <source>
        <dbReference type="PROSITE" id="PS51294"/>
    </source>
</evidence>
<dbReference type="Proteomes" id="UP000214365">
    <property type="component" value="Unassembled WGS sequence"/>
</dbReference>
<reference evidence="4 5" key="1">
    <citation type="submission" date="2015-06" db="EMBL/GenBank/DDBJ databases">
        <title>Talaromyces atroroseus IBT 11181 draft genome.</title>
        <authorList>
            <person name="Rasmussen K.B."/>
            <person name="Rasmussen S."/>
            <person name="Petersen B."/>
            <person name="Sicheritz-Ponten T."/>
            <person name="Mortensen U.H."/>
            <person name="Thrane U."/>
        </authorList>
    </citation>
    <scope>NUCLEOTIDE SEQUENCE [LARGE SCALE GENOMIC DNA]</scope>
    <source>
        <strain evidence="4 5">IBT 11181</strain>
    </source>
</reference>
<dbReference type="InterPro" id="IPR009057">
    <property type="entry name" value="Homeodomain-like_sf"/>
</dbReference>
<feature type="domain" description="Myb-like" evidence="2">
    <location>
        <begin position="1"/>
        <end position="54"/>
    </location>
</feature>
<dbReference type="EMBL" id="LFMY01000013">
    <property type="protein sequence ID" value="OKL56941.1"/>
    <property type="molecule type" value="Genomic_DNA"/>
</dbReference>
<sequence>MNNRSRNLWSTEEDNTLRRLVEACEKDKVDWRVIASYLPGRNNKDCRKRWHYRVSASMNLGPWSQTEDDLLKMGIHRHGTHWSRVAQVVGTRNGDHRSPWTREEDRILLLAIGEYGRTWKQIVDAYFPGRTGLDAKNRQLTRKRKREYKTSASPTVKREPEQAQTEQLASLPSPSSSSSSSSPPAMRIGLVHHNVIGTSLDASQVNNHSPNHQHHHQQQLDERSVSAPSSSPYSYWELPLEEALFSPPLPTTSYSTCSSTCAGLSQLDDLQQHPLGLEQQYDESALLMNAQYPYFLAPHSRPIDLQQQQHLGFPLTGQQHHHHPFGSMNGAMTF</sequence>
<protein>
    <submittedName>
        <fullName evidence="4">Uncharacterized protein</fullName>
    </submittedName>
</protein>
<dbReference type="PROSITE" id="PS51294">
    <property type="entry name" value="HTH_MYB"/>
    <property type="match status" value="3"/>
</dbReference>
<dbReference type="GO" id="GO:0000981">
    <property type="term" value="F:DNA-binding transcription factor activity, RNA polymerase II-specific"/>
    <property type="evidence" value="ECO:0007669"/>
    <property type="project" value="TreeGrafter"/>
</dbReference>
<dbReference type="SUPFAM" id="SSF46689">
    <property type="entry name" value="Homeodomain-like"/>
    <property type="match status" value="2"/>
</dbReference>
<proteinExistence type="predicted"/>
<dbReference type="RefSeq" id="XP_020117062.1">
    <property type="nucleotide sequence ID" value="XM_020262815.1"/>
</dbReference>
<evidence type="ECO:0000259" key="2">
    <source>
        <dbReference type="PROSITE" id="PS50090"/>
    </source>
</evidence>
<dbReference type="PANTHER" id="PTHR45614">
    <property type="entry name" value="MYB PROTEIN-RELATED"/>
    <property type="match status" value="1"/>
</dbReference>
<feature type="domain" description="HTH myb-type" evidence="3">
    <location>
        <begin position="97"/>
        <end position="147"/>
    </location>
</feature>
<feature type="region of interest" description="Disordered" evidence="1">
    <location>
        <begin position="202"/>
        <end position="228"/>
    </location>
</feature>
<keyword evidence="5" id="KW-1185">Reference proteome</keyword>
<dbReference type="GO" id="GO:0005634">
    <property type="term" value="C:nucleus"/>
    <property type="evidence" value="ECO:0007669"/>
    <property type="project" value="TreeGrafter"/>
</dbReference>
<dbReference type="Gene3D" id="1.10.10.60">
    <property type="entry name" value="Homeodomain-like"/>
    <property type="match status" value="3"/>
</dbReference>
<dbReference type="Pfam" id="PF13921">
    <property type="entry name" value="Myb_DNA-bind_6"/>
    <property type="match status" value="1"/>
</dbReference>
<accession>A0A225A886</accession>